<comment type="subcellular location">
    <subcellularLocation>
        <location evidence="1">Cytoplasm</location>
    </subcellularLocation>
    <subcellularLocation>
        <location evidence="1">Nucleus</location>
    </subcellularLocation>
</comment>
<dbReference type="GO" id="GO:0006913">
    <property type="term" value="P:nucleocytoplasmic transport"/>
    <property type="evidence" value="ECO:0007669"/>
    <property type="project" value="UniProtKB-UniRule"/>
</dbReference>
<accession>A0A9W7XPJ2</accession>
<dbReference type="EMBL" id="JANBOH010000044">
    <property type="protein sequence ID" value="KAJ1646937.1"/>
    <property type="molecule type" value="Genomic_DNA"/>
</dbReference>
<dbReference type="GO" id="GO:0015031">
    <property type="term" value="P:protein transport"/>
    <property type="evidence" value="ECO:0007669"/>
    <property type="project" value="UniProtKB-KW"/>
</dbReference>
<organism evidence="3 4">
    <name type="scientific">Coemansia asiatica</name>
    <dbReference type="NCBI Taxonomy" id="1052880"/>
    <lineage>
        <taxon>Eukaryota</taxon>
        <taxon>Fungi</taxon>
        <taxon>Fungi incertae sedis</taxon>
        <taxon>Zoopagomycota</taxon>
        <taxon>Kickxellomycotina</taxon>
        <taxon>Kickxellomycetes</taxon>
        <taxon>Kickxellales</taxon>
        <taxon>Kickxellaceae</taxon>
        <taxon>Coemansia</taxon>
    </lineage>
</organism>
<protein>
    <recommendedName>
        <fullName evidence="1">NTF2-related export protein</fullName>
    </recommendedName>
</protein>
<dbReference type="Pfam" id="PF02136">
    <property type="entry name" value="NTF2"/>
    <property type="match status" value="1"/>
</dbReference>
<dbReference type="GO" id="GO:0051028">
    <property type="term" value="P:mRNA transport"/>
    <property type="evidence" value="ECO:0007669"/>
    <property type="project" value="UniProtKB-UniRule"/>
</dbReference>
<sequence>MNSVTQVFEAPSETKINQTLLVSEKFIENYYRLFTRPGGGAMKYYQDGTKVIWNGTAMTGQQFKHMIPEVQAQINHFDVHGLDCQSLGTQALVNVSGLVKMGPRKVQFTQTFVIEKTGTLTHIVSDCFRLV</sequence>
<evidence type="ECO:0000313" key="3">
    <source>
        <dbReference type="EMBL" id="KAJ1646937.1"/>
    </source>
</evidence>
<dbReference type="InterPro" id="IPR018222">
    <property type="entry name" value="Nuclear_transport_factor_2_euk"/>
</dbReference>
<keyword evidence="1" id="KW-0539">Nucleus</keyword>
<dbReference type="GO" id="GO:0005737">
    <property type="term" value="C:cytoplasm"/>
    <property type="evidence" value="ECO:0007669"/>
    <property type="project" value="UniProtKB-SubCell"/>
</dbReference>
<dbReference type="AlphaFoldDB" id="A0A9W7XPJ2"/>
<name>A0A9W7XPJ2_9FUNG</name>
<dbReference type="GO" id="GO:0005634">
    <property type="term" value="C:nucleus"/>
    <property type="evidence" value="ECO:0007669"/>
    <property type="project" value="UniProtKB-SubCell"/>
</dbReference>
<evidence type="ECO:0000259" key="2">
    <source>
        <dbReference type="PROSITE" id="PS50177"/>
    </source>
</evidence>
<dbReference type="SUPFAM" id="SSF54427">
    <property type="entry name" value="NTF2-like"/>
    <property type="match status" value="1"/>
</dbReference>
<dbReference type="InterPro" id="IPR045875">
    <property type="entry name" value="NTF2"/>
</dbReference>
<comment type="caution">
    <text evidence="3">The sequence shown here is derived from an EMBL/GenBank/DDBJ whole genome shotgun (WGS) entry which is preliminary data.</text>
</comment>
<keyword evidence="4" id="KW-1185">Reference proteome</keyword>
<gene>
    <name evidence="3" type="primary">NXT2</name>
    <name evidence="3" type="ORF">LPJ64_001611</name>
</gene>
<evidence type="ECO:0000313" key="4">
    <source>
        <dbReference type="Proteomes" id="UP001145021"/>
    </source>
</evidence>
<dbReference type="Gene3D" id="3.10.450.50">
    <property type="match status" value="1"/>
</dbReference>
<dbReference type="PROSITE" id="PS50177">
    <property type="entry name" value="NTF2_DOMAIN"/>
    <property type="match status" value="1"/>
</dbReference>
<dbReference type="Proteomes" id="UP001145021">
    <property type="component" value="Unassembled WGS sequence"/>
</dbReference>
<feature type="domain" description="NTF2" evidence="2">
    <location>
        <begin position="22"/>
        <end position="130"/>
    </location>
</feature>
<keyword evidence="1" id="KW-0963">Cytoplasm</keyword>
<keyword evidence="1" id="KW-0653">Protein transport</keyword>
<dbReference type="InterPro" id="IPR002075">
    <property type="entry name" value="NTF2_dom"/>
</dbReference>
<dbReference type="PANTHER" id="PTHR12612">
    <property type="entry name" value="NUCLEAR TRANSPORT FACTOR 2"/>
    <property type="match status" value="1"/>
</dbReference>
<comment type="function">
    <text evidence="1">Has a role in nuclear-cytoplasmic transport of proteins and mRNAs.</text>
</comment>
<proteinExistence type="predicted"/>
<reference evidence="3" key="1">
    <citation type="submission" date="2022-07" db="EMBL/GenBank/DDBJ databases">
        <title>Phylogenomic reconstructions and comparative analyses of Kickxellomycotina fungi.</title>
        <authorList>
            <person name="Reynolds N.K."/>
            <person name="Stajich J.E."/>
            <person name="Barry K."/>
            <person name="Grigoriev I.V."/>
            <person name="Crous P."/>
            <person name="Smith M.E."/>
        </authorList>
    </citation>
    <scope>NUCLEOTIDE SEQUENCE</scope>
    <source>
        <strain evidence="3">NBRC 105413</strain>
    </source>
</reference>
<evidence type="ECO:0000256" key="1">
    <source>
        <dbReference type="RuleBase" id="RU369002"/>
    </source>
</evidence>
<keyword evidence="1" id="KW-0813">Transport</keyword>
<dbReference type="InterPro" id="IPR032710">
    <property type="entry name" value="NTF2-like_dom_sf"/>
</dbReference>